<feature type="transmembrane region" description="Helical" evidence="1">
    <location>
        <begin position="114"/>
        <end position="133"/>
    </location>
</feature>
<reference evidence="3" key="2">
    <citation type="submission" date="2016-11" db="EMBL/GenBank/DDBJ databases">
        <authorList>
            <person name="Varghese N."/>
            <person name="Submissions S."/>
        </authorList>
    </citation>
    <scope>NUCLEOTIDE SEQUENCE</scope>
    <source>
        <strain evidence="3">DSM 4029</strain>
    </source>
</reference>
<dbReference type="EMBL" id="FQVY01000001">
    <property type="protein sequence ID" value="SHF75702.1"/>
    <property type="molecule type" value="Genomic_DNA"/>
</dbReference>
<dbReference type="EMBL" id="WWVX01000004">
    <property type="protein sequence ID" value="MZL69478.1"/>
    <property type="molecule type" value="Genomic_DNA"/>
</dbReference>
<keyword evidence="5" id="KW-1185">Reference proteome</keyword>
<feature type="transmembrane region" description="Helical" evidence="1">
    <location>
        <begin position="54"/>
        <end position="76"/>
    </location>
</feature>
<keyword evidence="1" id="KW-0812">Transmembrane</keyword>
<evidence type="ECO:0000313" key="2">
    <source>
        <dbReference type="EMBL" id="MZL69478.1"/>
    </source>
</evidence>
<proteinExistence type="predicted"/>
<reference evidence="4" key="1">
    <citation type="submission" date="2016-11" db="EMBL/GenBank/DDBJ databases">
        <authorList>
            <person name="Jaros S."/>
            <person name="Januszkiewicz K."/>
            <person name="Wedrychowicz H."/>
        </authorList>
    </citation>
    <scope>NUCLEOTIDE SEQUENCE [LARGE SCALE GENOMIC DNA]</scope>
    <source>
        <strain evidence="4">DSM 4029</strain>
    </source>
</reference>
<keyword evidence="1" id="KW-0472">Membrane</keyword>
<comment type="caution">
    <text evidence="3">The sequence shown here is derived from an EMBL/GenBank/DDBJ whole genome shotgun (WGS) entry which is preliminary data.</text>
</comment>
<organism evidence="3 4">
    <name type="scientific">Bittarella massiliensis</name>
    <name type="common">ex Durand et al. 2017</name>
    <dbReference type="NCBI Taxonomy" id="1720313"/>
    <lineage>
        <taxon>Bacteria</taxon>
        <taxon>Bacillati</taxon>
        <taxon>Bacillota</taxon>
        <taxon>Clostridia</taxon>
        <taxon>Eubacteriales</taxon>
        <taxon>Oscillospiraceae</taxon>
        <taxon>Bittarella (ex Durand et al. 2017)</taxon>
    </lineage>
</organism>
<evidence type="ECO:0000313" key="4">
    <source>
        <dbReference type="Proteomes" id="UP000184089"/>
    </source>
</evidence>
<dbReference type="InterPro" id="IPR023804">
    <property type="entry name" value="DUF3792_TM"/>
</dbReference>
<name>A0AAQ1MBK0_9FIRM</name>
<evidence type="ECO:0000313" key="5">
    <source>
        <dbReference type="Proteomes" id="UP000474718"/>
    </source>
</evidence>
<gene>
    <name evidence="2" type="ORF">GT747_06865</name>
    <name evidence="3" type="ORF">SAMN05444424_0578</name>
</gene>
<dbReference type="Proteomes" id="UP000474718">
    <property type="component" value="Unassembled WGS sequence"/>
</dbReference>
<reference evidence="2 5" key="3">
    <citation type="journal article" date="2019" name="Nat. Med.">
        <title>A library of human gut bacterial isolates paired with longitudinal multiomics data enables mechanistic microbiome research.</title>
        <authorList>
            <person name="Poyet M."/>
            <person name="Groussin M."/>
            <person name="Gibbons S.M."/>
            <person name="Avila-Pacheco J."/>
            <person name="Jiang X."/>
            <person name="Kearney S.M."/>
            <person name="Perrotta A.R."/>
            <person name="Berdy B."/>
            <person name="Zhao S."/>
            <person name="Lieberman T.D."/>
            <person name="Swanson P.K."/>
            <person name="Smith M."/>
            <person name="Roesemann S."/>
            <person name="Alexander J.E."/>
            <person name="Rich S.A."/>
            <person name="Livny J."/>
            <person name="Vlamakis H."/>
            <person name="Clish C."/>
            <person name="Bullock K."/>
            <person name="Deik A."/>
            <person name="Scott J."/>
            <person name="Pierce K.A."/>
            <person name="Xavier R.J."/>
            <person name="Alm E.J."/>
        </authorList>
    </citation>
    <scope>NUCLEOTIDE SEQUENCE [LARGE SCALE GENOMIC DNA]</scope>
    <source>
        <strain evidence="2 5">BIOML-A2</strain>
    </source>
</reference>
<protein>
    <submittedName>
        <fullName evidence="3">Membrane protein, TIGR04086 family</fullName>
    </submittedName>
    <submittedName>
        <fullName evidence="2">TIGR04086 family membrane protein</fullName>
    </submittedName>
</protein>
<dbReference type="AlphaFoldDB" id="A0AAQ1MBK0"/>
<feature type="transmembrane region" description="Helical" evidence="1">
    <location>
        <begin position="88"/>
        <end position="108"/>
    </location>
</feature>
<keyword evidence="1" id="KW-1133">Transmembrane helix</keyword>
<evidence type="ECO:0000313" key="3">
    <source>
        <dbReference type="EMBL" id="SHF75702.1"/>
    </source>
</evidence>
<feature type="transmembrane region" description="Helical" evidence="1">
    <location>
        <begin position="24"/>
        <end position="48"/>
    </location>
</feature>
<sequence>MRTGERTAAKGPVKTEGGSFIKHWLIGVGAGILGTALTLAIFAFTMTLHDFGSAFFIAGTTVILALGGFLAGFVAARIRRQNGMAIGALSGVLLYLLYLGLSLLTFGLAFGPMAITKLAICVIPACLGGVWGVNYRKKHR</sequence>
<dbReference type="RefSeq" id="WP_021659147.1">
    <property type="nucleotide sequence ID" value="NZ_FQVY01000001.1"/>
</dbReference>
<dbReference type="Pfam" id="PF12670">
    <property type="entry name" value="DUF3792"/>
    <property type="match status" value="1"/>
</dbReference>
<accession>A0AAQ1MBK0</accession>
<dbReference type="Proteomes" id="UP000184089">
    <property type="component" value="Unassembled WGS sequence"/>
</dbReference>
<dbReference type="NCBIfam" id="TIGR04086">
    <property type="entry name" value="TIGR04086_membr"/>
    <property type="match status" value="1"/>
</dbReference>
<evidence type="ECO:0000256" key="1">
    <source>
        <dbReference type="SAM" id="Phobius"/>
    </source>
</evidence>